<evidence type="ECO:0000313" key="1">
    <source>
        <dbReference type="EMBL" id="GFK92214.1"/>
    </source>
</evidence>
<dbReference type="Proteomes" id="UP000494245">
    <property type="component" value="Unassembled WGS sequence"/>
</dbReference>
<proteinExistence type="predicted"/>
<dbReference type="Pfam" id="PF10122">
    <property type="entry name" value="Zn_ribbon_Com"/>
    <property type="match status" value="1"/>
</dbReference>
<reference evidence="1 2" key="2">
    <citation type="submission" date="2020-05" db="EMBL/GenBank/DDBJ databases">
        <title>Draft genome sequence of Desulfovibrio sp. strainFSS-1.</title>
        <authorList>
            <person name="Shimoshige H."/>
            <person name="Kobayashi H."/>
            <person name="Maekawa T."/>
        </authorList>
    </citation>
    <scope>NUCLEOTIDE SEQUENCE [LARGE SCALE GENOMIC DNA]</scope>
    <source>
        <strain evidence="1 2">SIID29052-01</strain>
    </source>
</reference>
<evidence type="ECO:0000313" key="2">
    <source>
        <dbReference type="Proteomes" id="UP000494245"/>
    </source>
</evidence>
<evidence type="ECO:0008006" key="3">
    <source>
        <dbReference type="Google" id="ProtNLM"/>
    </source>
</evidence>
<reference evidence="1 2" key="1">
    <citation type="submission" date="2020-04" db="EMBL/GenBank/DDBJ databases">
        <authorList>
            <consortium name="Desulfovibrio sp. FSS-1 genome sequencing consortium"/>
            <person name="Shimoshige H."/>
            <person name="Kobayashi H."/>
            <person name="Maekawa T."/>
        </authorList>
    </citation>
    <scope>NUCLEOTIDE SEQUENCE [LARGE SCALE GENOMIC DNA]</scope>
    <source>
        <strain evidence="1 2">SIID29052-01</strain>
    </source>
</reference>
<dbReference type="RefSeq" id="WP_173080144.1">
    <property type="nucleotide sequence ID" value="NZ_BLTE01000001.1"/>
</dbReference>
<protein>
    <recommendedName>
        <fullName evidence="3">Com family DNA-binding transcriptional regulator</fullName>
    </recommendedName>
</protein>
<dbReference type="InterPro" id="IPR019294">
    <property type="entry name" value="Translation_reg_Com"/>
</dbReference>
<gene>
    <name evidence="1" type="ORF">NNJEOMEG_00036</name>
</gene>
<name>A0A6V8LKK6_9BACT</name>
<dbReference type="EMBL" id="BLTE01000001">
    <property type="protein sequence ID" value="GFK92214.1"/>
    <property type="molecule type" value="Genomic_DNA"/>
</dbReference>
<comment type="caution">
    <text evidence="1">The sequence shown here is derived from an EMBL/GenBank/DDBJ whole genome shotgun (WGS) entry which is preliminary data.</text>
</comment>
<organism evidence="1 2">
    <name type="scientific">Fundidesulfovibrio magnetotacticus</name>
    <dbReference type="NCBI Taxonomy" id="2730080"/>
    <lineage>
        <taxon>Bacteria</taxon>
        <taxon>Pseudomonadati</taxon>
        <taxon>Thermodesulfobacteriota</taxon>
        <taxon>Desulfovibrionia</taxon>
        <taxon>Desulfovibrionales</taxon>
        <taxon>Desulfovibrionaceae</taxon>
        <taxon>Fundidesulfovibrio</taxon>
    </lineage>
</organism>
<keyword evidence="2" id="KW-1185">Reference proteome</keyword>
<dbReference type="AlphaFoldDB" id="A0A6V8LKK6"/>
<sequence length="63" mass="7033">MREWRCPCCQRLLFRGAIVRVQVKCPRCRSLTVLEAPAEPATSTVKSVVIPLRPGKERVAVNG</sequence>
<accession>A0A6V8LKK6</accession>